<dbReference type="OrthoDB" id="6169202at2"/>
<keyword evidence="3" id="KW-0732">Signal</keyword>
<reference evidence="5" key="1">
    <citation type="submission" date="2016-11" db="EMBL/GenBank/DDBJ databases">
        <authorList>
            <person name="Varghese N."/>
            <person name="Submissions S."/>
        </authorList>
    </citation>
    <scope>NUCLEOTIDE SEQUENCE [LARGE SCALE GENOMIC DNA]</scope>
    <source>
        <strain evidence="5">ALO Sharm</strain>
    </source>
</reference>
<evidence type="ECO:0000256" key="3">
    <source>
        <dbReference type="SAM" id="SignalP"/>
    </source>
</evidence>
<evidence type="ECO:0000256" key="1">
    <source>
        <dbReference type="SAM" id="Coils"/>
    </source>
</evidence>
<feature type="region of interest" description="Disordered" evidence="2">
    <location>
        <begin position="186"/>
        <end position="216"/>
    </location>
</feature>
<dbReference type="AlphaFoldDB" id="A0A1M6R7W4"/>
<accession>A0A1M6R7W4</accession>
<dbReference type="EMBL" id="FRAL01000002">
    <property type="protein sequence ID" value="SHK28561.1"/>
    <property type="molecule type" value="Genomic_DNA"/>
</dbReference>
<evidence type="ECO:0000256" key="2">
    <source>
        <dbReference type="SAM" id="MobiDB-lite"/>
    </source>
</evidence>
<evidence type="ECO:0000313" key="4">
    <source>
        <dbReference type="EMBL" id="SHK28561.1"/>
    </source>
</evidence>
<name>A0A1M6R7W4_9GAMM</name>
<dbReference type="Proteomes" id="UP000184248">
    <property type="component" value="Unassembled WGS sequence"/>
</dbReference>
<protein>
    <recommendedName>
        <fullName evidence="6">LTXXQ motif family protein</fullName>
    </recommendedName>
</protein>
<keyword evidence="5" id="KW-1185">Reference proteome</keyword>
<evidence type="ECO:0008006" key="6">
    <source>
        <dbReference type="Google" id="ProtNLM"/>
    </source>
</evidence>
<dbReference type="RefSeq" id="WP_064699551.1">
    <property type="nucleotide sequence ID" value="NZ_BDEO01000007.1"/>
</dbReference>
<organism evidence="4 5">
    <name type="scientific">Halomonas caseinilytica</name>
    <dbReference type="NCBI Taxonomy" id="438744"/>
    <lineage>
        <taxon>Bacteria</taxon>
        <taxon>Pseudomonadati</taxon>
        <taxon>Pseudomonadota</taxon>
        <taxon>Gammaproteobacteria</taxon>
        <taxon>Oceanospirillales</taxon>
        <taxon>Halomonadaceae</taxon>
        <taxon>Halomonas</taxon>
    </lineage>
</organism>
<sequence length="216" mass="24566">MTTSLSRKLLMPAVLAALVAPLSLAAHAAPDHAPHPGDHRDDIRQEVFERAGIDQQTRDELKEAREAYHQSMDELRTEHRQQVDEILGDDGKAALEKAKQQMREEHHAERQQAREARVKALFDEWELSDATRDALAKQHDEFRTQAKALKAQEFEGPEERREAWKDLFQSHHEALSEYLNDEQMKALGNAMRPEGHGPGRPHDHGHGPKPPEPMDG</sequence>
<feature type="coiled-coil region" evidence="1">
    <location>
        <begin position="58"/>
        <end position="152"/>
    </location>
</feature>
<gene>
    <name evidence="4" type="ORF">SAMN05192556_102243</name>
</gene>
<keyword evidence="1" id="KW-0175">Coiled coil</keyword>
<evidence type="ECO:0000313" key="5">
    <source>
        <dbReference type="Proteomes" id="UP000184248"/>
    </source>
</evidence>
<feature type="compositionally biased region" description="Basic and acidic residues" evidence="2">
    <location>
        <begin position="193"/>
        <end position="206"/>
    </location>
</feature>
<feature type="signal peptide" evidence="3">
    <location>
        <begin position="1"/>
        <end position="28"/>
    </location>
</feature>
<proteinExistence type="predicted"/>
<feature type="chain" id="PRO_5009920539" description="LTXXQ motif family protein" evidence="3">
    <location>
        <begin position="29"/>
        <end position="216"/>
    </location>
</feature>